<comment type="function">
    <text evidence="11">The coatomer is a cytosolic protein complex that binds to dilysine motifs and reversibly associates with Golgi non-clathrin-coated vesicles, which further mediate biosynthetic protein transport from the ER, via the Golgi up to the trans Golgi network. Coatomer complex is required for budding from Golgi membranes, and is essential for the retrograde Golgi-to-ER transport of dilysine-tagged proteins. The zeta subunit may be involved in regulating the coat assembly and, hence, the rate of biosynthetic protein transport due to its association-dissociation properties with the coatomer complex.</text>
</comment>
<evidence type="ECO:0000256" key="5">
    <source>
        <dbReference type="ARBA" id="ARBA00022490"/>
    </source>
</evidence>
<comment type="subunit">
    <text evidence="3 12">Oligomeric complex that consists of at least the alpha, beta, beta', gamma, delta, epsilon and zeta subunits.</text>
</comment>
<dbReference type="SUPFAM" id="SSF64356">
    <property type="entry name" value="SNARE-like"/>
    <property type="match status" value="1"/>
</dbReference>
<dbReference type="InterPro" id="IPR039652">
    <property type="entry name" value="Coatomer_zeta"/>
</dbReference>
<accession>A0ABM1EV50</accession>
<gene>
    <name evidence="15" type="primary">LOC106816041</name>
</gene>
<protein>
    <recommendedName>
        <fullName evidence="12">Coatomer subunit zeta</fullName>
    </recommendedName>
</protein>
<proteinExistence type="inferred from homology"/>
<comment type="similarity">
    <text evidence="2 12">Belongs to the adaptor complexes small subunit family.</text>
</comment>
<reference evidence="15" key="1">
    <citation type="submission" date="2025-08" db="UniProtKB">
        <authorList>
            <consortium name="RefSeq"/>
        </authorList>
    </citation>
    <scope>IDENTIFICATION</scope>
</reference>
<evidence type="ECO:0000256" key="7">
    <source>
        <dbReference type="ARBA" id="ARBA00022927"/>
    </source>
</evidence>
<keyword evidence="7 12" id="KW-0653">Protein transport</keyword>
<organism evidence="14 15">
    <name type="scientific">Priapulus caudatus</name>
    <name type="common">Priapulid worm</name>
    <dbReference type="NCBI Taxonomy" id="37621"/>
    <lineage>
        <taxon>Eukaryota</taxon>
        <taxon>Metazoa</taxon>
        <taxon>Ecdysozoa</taxon>
        <taxon>Scalidophora</taxon>
        <taxon>Priapulida</taxon>
        <taxon>Priapulimorpha</taxon>
        <taxon>Priapulimorphida</taxon>
        <taxon>Priapulidae</taxon>
        <taxon>Priapulus</taxon>
    </lineage>
</organism>
<keyword evidence="6 12" id="KW-0931">ER-Golgi transport</keyword>
<evidence type="ECO:0000256" key="6">
    <source>
        <dbReference type="ARBA" id="ARBA00022892"/>
    </source>
</evidence>
<keyword evidence="14" id="KW-1185">Reference proteome</keyword>
<dbReference type="PANTHER" id="PTHR11043">
    <property type="entry name" value="ZETA-COAT PROTEIN"/>
    <property type="match status" value="1"/>
</dbReference>
<dbReference type="CDD" id="cd14829">
    <property type="entry name" value="Zeta-COP"/>
    <property type="match status" value="1"/>
</dbReference>
<evidence type="ECO:0000256" key="11">
    <source>
        <dbReference type="ARBA" id="ARBA00045555"/>
    </source>
</evidence>
<feature type="non-terminal residue" evidence="15">
    <location>
        <position position="1"/>
    </location>
</feature>
<dbReference type="Gene3D" id="3.30.450.60">
    <property type="match status" value="1"/>
</dbReference>
<evidence type="ECO:0000256" key="8">
    <source>
        <dbReference type="ARBA" id="ARBA00023034"/>
    </source>
</evidence>
<sequence length="180" mass="20366">PLCKTIIFQDITLYTVKAILILDNDGNRLLVKYYGDTFPTAKEQNRFEKDLFNKMHKSNAEVILLDGLTCLYRASVDLNFCVIGNARENELLLLSVLNTLFESVSQILRKEVEKRTFLEHYDSILLAVDEICDAGVVIQSDPAEVVLRAGVRGDELSLGEQTMAQVIQSARDQLKWSLLK</sequence>
<dbReference type="Pfam" id="PF01217">
    <property type="entry name" value="Clat_adaptor_s"/>
    <property type="match status" value="1"/>
</dbReference>
<feature type="domain" description="AP complex mu/sigma subunit" evidence="13">
    <location>
        <begin position="15"/>
        <end position="149"/>
    </location>
</feature>
<evidence type="ECO:0000259" key="13">
    <source>
        <dbReference type="Pfam" id="PF01217"/>
    </source>
</evidence>
<evidence type="ECO:0000313" key="15">
    <source>
        <dbReference type="RefSeq" id="XP_014676071.1"/>
    </source>
</evidence>
<keyword evidence="5 12" id="KW-0963">Cytoplasm</keyword>
<dbReference type="InterPro" id="IPR022775">
    <property type="entry name" value="AP_mu_sigma_su"/>
</dbReference>
<dbReference type="InterPro" id="IPR011012">
    <property type="entry name" value="Longin-like_dom_sf"/>
</dbReference>
<keyword evidence="4 12" id="KW-0813">Transport</keyword>
<evidence type="ECO:0000256" key="4">
    <source>
        <dbReference type="ARBA" id="ARBA00022448"/>
    </source>
</evidence>
<dbReference type="PANTHER" id="PTHR11043:SF0">
    <property type="entry name" value="COATOMER SUBUNIT ZETA"/>
    <property type="match status" value="1"/>
</dbReference>
<evidence type="ECO:0000313" key="14">
    <source>
        <dbReference type="Proteomes" id="UP000695022"/>
    </source>
</evidence>
<comment type="subcellular location">
    <subcellularLocation>
        <location evidence="12">Cytoplasm</location>
    </subcellularLocation>
    <subcellularLocation>
        <location evidence="1 12">Golgi apparatus membrane</location>
        <topology evidence="1 12">Peripheral membrane protein</topology>
        <orientation evidence="1 12">Cytoplasmic side</orientation>
    </subcellularLocation>
    <subcellularLocation>
        <location evidence="12">Cytoplasmic vesicle</location>
        <location evidence="12">COPI-coated vesicle membrane</location>
        <topology evidence="12">Peripheral membrane protein</topology>
        <orientation evidence="12">Cytoplasmic side</orientation>
    </subcellularLocation>
</comment>
<keyword evidence="9 12" id="KW-0472">Membrane</keyword>
<evidence type="ECO:0000256" key="1">
    <source>
        <dbReference type="ARBA" id="ARBA00004255"/>
    </source>
</evidence>
<dbReference type="Proteomes" id="UP000695022">
    <property type="component" value="Unplaced"/>
</dbReference>
<evidence type="ECO:0000256" key="12">
    <source>
        <dbReference type="RuleBase" id="RU366053"/>
    </source>
</evidence>
<evidence type="ECO:0000256" key="9">
    <source>
        <dbReference type="ARBA" id="ARBA00023136"/>
    </source>
</evidence>
<keyword evidence="10 12" id="KW-0968">Cytoplasmic vesicle</keyword>
<dbReference type="RefSeq" id="XP_014676071.1">
    <property type="nucleotide sequence ID" value="XM_014820585.1"/>
</dbReference>
<evidence type="ECO:0000256" key="10">
    <source>
        <dbReference type="ARBA" id="ARBA00023329"/>
    </source>
</evidence>
<keyword evidence="8 12" id="KW-0333">Golgi apparatus</keyword>
<dbReference type="GeneID" id="106816041"/>
<evidence type="ECO:0000256" key="2">
    <source>
        <dbReference type="ARBA" id="ARBA00006972"/>
    </source>
</evidence>
<name>A0ABM1EV50_PRICU</name>
<evidence type="ECO:0000256" key="3">
    <source>
        <dbReference type="ARBA" id="ARBA00011775"/>
    </source>
</evidence>